<dbReference type="GO" id="GO:0050136">
    <property type="term" value="F:NADH dehydrogenase (quinone) (non-electrogenic) activity"/>
    <property type="evidence" value="ECO:0007669"/>
    <property type="project" value="UniProtKB-UniRule"/>
</dbReference>
<proteinExistence type="inferred from homology"/>
<evidence type="ECO:0000256" key="9">
    <source>
        <dbReference type="ARBA" id="ARBA00023027"/>
    </source>
</evidence>
<dbReference type="Proteomes" id="UP000035068">
    <property type="component" value="Unassembled WGS sequence"/>
</dbReference>
<evidence type="ECO:0000256" key="8">
    <source>
        <dbReference type="ARBA" id="ARBA00022989"/>
    </source>
</evidence>
<keyword evidence="6 12" id="KW-0874">Quinone</keyword>
<dbReference type="GO" id="GO:0030964">
    <property type="term" value="C:NADH dehydrogenase complex"/>
    <property type="evidence" value="ECO:0007669"/>
    <property type="project" value="TreeGrafter"/>
</dbReference>
<comment type="catalytic activity">
    <reaction evidence="12 13">
        <text>a quinone + NADH + 5 H(+)(in) = a quinol + NAD(+) + 4 H(+)(out)</text>
        <dbReference type="Rhea" id="RHEA:57888"/>
        <dbReference type="ChEBI" id="CHEBI:15378"/>
        <dbReference type="ChEBI" id="CHEBI:24646"/>
        <dbReference type="ChEBI" id="CHEBI:57540"/>
        <dbReference type="ChEBI" id="CHEBI:57945"/>
        <dbReference type="ChEBI" id="CHEBI:132124"/>
    </reaction>
</comment>
<reference evidence="14 15" key="1">
    <citation type="submission" date="2014-12" db="EMBL/GenBank/DDBJ databases">
        <title>Genomes of Geoalkalibacter ferrihydriticus and Geoalkalibacter subterraneus, two haloalkaliphilic metal-reducing members of the Geobacteraceae.</title>
        <authorList>
            <person name="Badalamenti J.P."/>
            <person name="Torres C.I."/>
            <person name="Krajmalnik-Brown R."/>
            <person name="Bond D.R."/>
        </authorList>
    </citation>
    <scope>NUCLEOTIDE SEQUENCE [LARGE SCALE GENOMIC DNA]</scope>
    <source>
        <strain evidence="14 15">DSM 17813</strain>
    </source>
</reference>
<evidence type="ECO:0000256" key="11">
    <source>
        <dbReference type="ARBA" id="ARBA00023136"/>
    </source>
</evidence>
<feature type="transmembrane region" description="Helical" evidence="12">
    <location>
        <begin position="63"/>
        <end position="86"/>
    </location>
</feature>
<comment type="subcellular location">
    <subcellularLocation>
        <location evidence="12 13">Cell membrane</location>
        <topology evidence="12 13">Multi-pass membrane protein</topology>
    </subcellularLocation>
    <subcellularLocation>
        <location evidence="1">Membrane</location>
        <topology evidence="1">Multi-pass membrane protein</topology>
    </subcellularLocation>
</comment>
<comment type="similarity">
    <text evidence="2 12 13">Belongs to the complex I subunit 3 family.</text>
</comment>
<dbReference type="HAMAP" id="MF_01394">
    <property type="entry name" value="NDH1_NuoA"/>
    <property type="match status" value="1"/>
</dbReference>
<dbReference type="EMBL" id="JWJD01000005">
    <property type="protein sequence ID" value="KIH76181.1"/>
    <property type="molecule type" value="Genomic_DNA"/>
</dbReference>
<evidence type="ECO:0000256" key="3">
    <source>
        <dbReference type="ARBA" id="ARBA00022448"/>
    </source>
</evidence>
<evidence type="ECO:0000256" key="5">
    <source>
        <dbReference type="ARBA" id="ARBA00022692"/>
    </source>
</evidence>
<keyword evidence="11 12" id="KW-0472">Membrane</keyword>
<feature type="transmembrane region" description="Helical" evidence="12">
    <location>
        <begin position="92"/>
        <end position="113"/>
    </location>
</feature>
<keyword evidence="10 12" id="KW-0830">Ubiquinone</keyword>
<evidence type="ECO:0000313" key="15">
    <source>
        <dbReference type="Proteomes" id="UP000035068"/>
    </source>
</evidence>
<dbReference type="AlphaFoldDB" id="A0A0C2HGU5"/>
<dbReference type="GO" id="GO:0048038">
    <property type="term" value="F:quinone binding"/>
    <property type="evidence" value="ECO:0007669"/>
    <property type="project" value="UniProtKB-KW"/>
</dbReference>
<keyword evidence="5 12" id="KW-0812">Transmembrane</keyword>
<protein>
    <recommendedName>
        <fullName evidence="12">NADH-quinone oxidoreductase subunit A</fullName>
        <ecNumber evidence="12">7.1.1.-</ecNumber>
    </recommendedName>
    <alternativeName>
        <fullName evidence="12">NADH dehydrogenase I subunit A</fullName>
    </alternativeName>
    <alternativeName>
        <fullName evidence="12">NDH-1 subunit A</fullName>
    </alternativeName>
    <alternativeName>
        <fullName evidence="12">NUO1</fullName>
    </alternativeName>
</protein>
<dbReference type="GO" id="GO:0005886">
    <property type="term" value="C:plasma membrane"/>
    <property type="evidence" value="ECO:0007669"/>
    <property type="project" value="UniProtKB-SubCell"/>
</dbReference>
<dbReference type="PANTHER" id="PTHR11058">
    <property type="entry name" value="NADH-UBIQUINONE OXIDOREDUCTASE CHAIN 3"/>
    <property type="match status" value="1"/>
</dbReference>
<evidence type="ECO:0000256" key="2">
    <source>
        <dbReference type="ARBA" id="ARBA00008472"/>
    </source>
</evidence>
<accession>A0A0C2HGU5</accession>
<evidence type="ECO:0000256" key="10">
    <source>
        <dbReference type="ARBA" id="ARBA00023075"/>
    </source>
</evidence>
<name>A0A0C2HGU5_9BACT</name>
<dbReference type="InterPro" id="IPR023043">
    <property type="entry name" value="NAD(P)H_OxRDtase_bac/plastid"/>
</dbReference>
<dbReference type="Gene3D" id="1.20.58.1610">
    <property type="entry name" value="NADH:ubiquinone/plastoquinone oxidoreductase, chain 3"/>
    <property type="match status" value="1"/>
</dbReference>
<feature type="transmembrane region" description="Helical" evidence="12">
    <location>
        <begin position="12"/>
        <end position="32"/>
    </location>
</feature>
<evidence type="ECO:0000256" key="13">
    <source>
        <dbReference type="RuleBase" id="RU003639"/>
    </source>
</evidence>
<evidence type="ECO:0000256" key="1">
    <source>
        <dbReference type="ARBA" id="ARBA00004141"/>
    </source>
</evidence>
<dbReference type="InterPro" id="IPR000440">
    <property type="entry name" value="NADH_UbQ/plastoQ_OxRdtase_su3"/>
</dbReference>
<evidence type="ECO:0000256" key="12">
    <source>
        <dbReference type="HAMAP-Rule" id="MF_01394"/>
    </source>
</evidence>
<comment type="caution">
    <text evidence="14">The sequence shown here is derived from an EMBL/GenBank/DDBJ whole genome shotgun (WGS) entry which is preliminary data.</text>
</comment>
<keyword evidence="15" id="KW-1185">Reference proteome</keyword>
<evidence type="ECO:0000256" key="4">
    <source>
        <dbReference type="ARBA" id="ARBA00022475"/>
    </source>
</evidence>
<dbReference type="Pfam" id="PF00507">
    <property type="entry name" value="Oxidored_q4"/>
    <property type="match status" value="1"/>
</dbReference>
<dbReference type="PANTHER" id="PTHR11058:SF21">
    <property type="entry name" value="NADH-QUINONE OXIDOREDUCTASE SUBUNIT A"/>
    <property type="match status" value="1"/>
</dbReference>
<organism evidence="14 15">
    <name type="scientific">Geoalkalibacter ferrihydriticus DSM 17813</name>
    <dbReference type="NCBI Taxonomy" id="1121915"/>
    <lineage>
        <taxon>Bacteria</taxon>
        <taxon>Pseudomonadati</taxon>
        <taxon>Thermodesulfobacteriota</taxon>
        <taxon>Desulfuromonadia</taxon>
        <taxon>Desulfuromonadales</taxon>
        <taxon>Geoalkalibacteraceae</taxon>
        <taxon>Geoalkalibacter</taxon>
    </lineage>
</organism>
<evidence type="ECO:0000256" key="7">
    <source>
        <dbReference type="ARBA" id="ARBA00022967"/>
    </source>
</evidence>
<evidence type="ECO:0000313" key="14">
    <source>
        <dbReference type="EMBL" id="KIH76181.1"/>
    </source>
</evidence>
<keyword evidence="9 12" id="KW-0520">NAD</keyword>
<keyword evidence="4 12" id="KW-1003">Cell membrane</keyword>
<keyword evidence="8 12" id="KW-1133">Transmembrane helix</keyword>
<dbReference type="EC" id="7.1.1.-" evidence="12"/>
<keyword evidence="7 12" id="KW-1278">Translocase</keyword>
<gene>
    <name evidence="12" type="primary">nuoA</name>
    <name evidence="14" type="ORF">GFER_12965</name>
</gene>
<evidence type="ECO:0000256" key="6">
    <source>
        <dbReference type="ARBA" id="ARBA00022719"/>
    </source>
</evidence>
<comment type="subunit">
    <text evidence="12">NDH-1 is composed of 14 different subunits. Subunits NuoA, H, J, K, L, M, N constitute the membrane sector of the complex.</text>
</comment>
<comment type="function">
    <text evidence="12">NDH-1 shuttles electrons from NADH, via FMN and iron-sulfur (Fe-S) centers, to quinones in the respiratory chain. The immediate electron acceptor for the enzyme in this species is believed to be ubiquinone. Couples the redox reaction to proton translocation (for every two electrons transferred, four hydrogen ions are translocated across the cytoplasmic membrane), and thus conserves the redox energy in a proton gradient.</text>
</comment>
<dbReference type="InterPro" id="IPR038430">
    <property type="entry name" value="NDAH_ubi_oxred_su3_sf"/>
</dbReference>
<keyword evidence="3 12" id="KW-0813">Transport</keyword>
<sequence length="135" mass="14374">MPPAAESLAALGLYALLAVLLVAFLMGLSWLLGHRTHSSLKQAPYESGVAPTGGAYLRAPAPFFLVAIFFIIFAVDAVFILSWAVAWDILGWAGLAQVGFFIAIVLLGLVHLWKTGGLDWHPSAQGRMRGRGGGE</sequence>
<dbReference type="GO" id="GO:0008137">
    <property type="term" value="F:NADH dehydrogenase (ubiquinone) activity"/>
    <property type="evidence" value="ECO:0007669"/>
    <property type="project" value="InterPro"/>
</dbReference>